<dbReference type="InterPro" id="IPR000700">
    <property type="entry name" value="PAS-assoc_C"/>
</dbReference>
<evidence type="ECO:0000256" key="6">
    <source>
        <dbReference type="ARBA" id="ARBA00023163"/>
    </source>
</evidence>
<dbReference type="InterPro" id="IPR002078">
    <property type="entry name" value="Sigma_54_int"/>
</dbReference>
<dbReference type="Pfam" id="PF00158">
    <property type="entry name" value="Sigma54_activat"/>
    <property type="match status" value="1"/>
</dbReference>
<dbReference type="Pfam" id="PF00571">
    <property type="entry name" value="CBS"/>
    <property type="match status" value="1"/>
</dbReference>
<gene>
    <name evidence="12" type="ORF">SAMN02745216_03618</name>
</gene>
<dbReference type="Proteomes" id="UP000183994">
    <property type="component" value="Unassembled WGS sequence"/>
</dbReference>
<dbReference type="InterPro" id="IPR058031">
    <property type="entry name" value="AAA_lid_NorR"/>
</dbReference>
<feature type="domain" description="Sigma-54 factor interaction" evidence="9">
    <location>
        <begin position="384"/>
        <end position="613"/>
    </location>
</feature>
<reference evidence="13" key="1">
    <citation type="submission" date="2016-11" db="EMBL/GenBank/DDBJ databases">
        <authorList>
            <person name="Varghese N."/>
            <person name="Submissions S."/>
        </authorList>
    </citation>
    <scope>NUCLEOTIDE SEQUENCE [LARGE SCALE GENOMIC DNA]</scope>
    <source>
        <strain evidence="13">DSM 16219</strain>
    </source>
</reference>
<dbReference type="InterPro" id="IPR000644">
    <property type="entry name" value="CBS_dom"/>
</dbReference>
<dbReference type="PANTHER" id="PTHR32071">
    <property type="entry name" value="TRANSCRIPTIONAL REGULATORY PROTEIN"/>
    <property type="match status" value="1"/>
</dbReference>
<dbReference type="Pfam" id="PF25601">
    <property type="entry name" value="AAA_lid_14"/>
    <property type="match status" value="1"/>
</dbReference>
<dbReference type="AlphaFoldDB" id="A0A1M6T715"/>
<keyword evidence="2" id="KW-0058">Aromatic hydrocarbons catabolism</keyword>
<dbReference type="SUPFAM" id="SSF46689">
    <property type="entry name" value="Homeodomain-like"/>
    <property type="match status" value="1"/>
</dbReference>
<name>A0A1M6T715_9BACT</name>
<evidence type="ECO:0000259" key="9">
    <source>
        <dbReference type="PROSITE" id="PS50045"/>
    </source>
</evidence>
<dbReference type="Pfam" id="PF18024">
    <property type="entry name" value="HTH_50"/>
    <property type="match status" value="1"/>
</dbReference>
<dbReference type="GO" id="GO:0005524">
    <property type="term" value="F:ATP binding"/>
    <property type="evidence" value="ECO:0007669"/>
    <property type="project" value="UniProtKB-KW"/>
</dbReference>
<dbReference type="Gene3D" id="1.10.10.60">
    <property type="entry name" value="Homeodomain-like"/>
    <property type="match status" value="1"/>
</dbReference>
<keyword evidence="5" id="KW-0238">DNA-binding</keyword>
<feature type="domain" description="PAC" evidence="11">
    <location>
        <begin position="298"/>
        <end position="359"/>
    </location>
</feature>
<evidence type="ECO:0000256" key="4">
    <source>
        <dbReference type="ARBA" id="ARBA00023015"/>
    </source>
</evidence>
<evidence type="ECO:0000256" key="8">
    <source>
        <dbReference type="SAM" id="Coils"/>
    </source>
</evidence>
<dbReference type="InterPro" id="IPR027417">
    <property type="entry name" value="P-loop_NTPase"/>
</dbReference>
<keyword evidence="6" id="KW-0804">Transcription</keyword>
<dbReference type="InterPro" id="IPR009057">
    <property type="entry name" value="Homeodomain-like_sf"/>
</dbReference>
<dbReference type="PANTHER" id="PTHR32071:SF57">
    <property type="entry name" value="C4-DICARBOXYLATE TRANSPORT TRANSCRIPTIONAL REGULATORY PROTEIN DCTD"/>
    <property type="match status" value="1"/>
</dbReference>
<dbReference type="InterPro" id="IPR025662">
    <property type="entry name" value="Sigma_54_int_dom_ATP-bd_1"/>
</dbReference>
<dbReference type="Gene3D" id="3.10.580.10">
    <property type="entry name" value="CBS-domain"/>
    <property type="match status" value="1"/>
</dbReference>
<feature type="domain" description="PAS" evidence="10">
    <location>
        <begin position="240"/>
        <end position="291"/>
    </location>
</feature>
<organism evidence="12 13">
    <name type="scientific">Desulfatibacillum alkenivorans DSM 16219</name>
    <dbReference type="NCBI Taxonomy" id="1121393"/>
    <lineage>
        <taxon>Bacteria</taxon>
        <taxon>Pseudomonadati</taxon>
        <taxon>Thermodesulfobacteriota</taxon>
        <taxon>Desulfobacteria</taxon>
        <taxon>Desulfobacterales</taxon>
        <taxon>Desulfatibacillaceae</taxon>
        <taxon>Desulfatibacillum</taxon>
    </lineage>
</organism>
<dbReference type="Gene3D" id="1.10.8.60">
    <property type="match status" value="1"/>
</dbReference>
<dbReference type="SMART" id="SM00382">
    <property type="entry name" value="AAA"/>
    <property type="match status" value="1"/>
</dbReference>
<evidence type="ECO:0000256" key="1">
    <source>
        <dbReference type="ARBA" id="ARBA00022741"/>
    </source>
</evidence>
<feature type="domain" description="PAS" evidence="10">
    <location>
        <begin position="123"/>
        <end position="175"/>
    </location>
</feature>
<dbReference type="SUPFAM" id="SSF54631">
    <property type="entry name" value="CBS-domain pair"/>
    <property type="match status" value="1"/>
</dbReference>
<keyword evidence="1" id="KW-0547">Nucleotide-binding</keyword>
<protein>
    <recommendedName>
        <fullName evidence="7">HTH-type transcriptional regulatory protein TyrR</fullName>
    </recommendedName>
</protein>
<dbReference type="GO" id="GO:0003677">
    <property type="term" value="F:DNA binding"/>
    <property type="evidence" value="ECO:0007669"/>
    <property type="project" value="UniProtKB-KW"/>
</dbReference>
<dbReference type="PROSITE" id="PS50045">
    <property type="entry name" value="SIGMA54_INTERACT_4"/>
    <property type="match status" value="1"/>
</dbReference>
<evidence type="ECO:0000256" key="7">
    <source>
        <dbReference type="ARBA" id="ARBA00029500"/>
    </source>
</evidence>
<keyword evidence="4" id="KW-0805">Transcription regulation</keyword>
<dbReference type="PROSITE" id="PS50112">
    <property type="entry name" value="PAS"/>
    <property type="match status" value="2"/>
</dbReference>
<dbReference type="PROSITE" id="PS50113">
    <property type="entry name" value="PAC"/>
    <property type="match status" value="1"/>
</dbReference>
<dbReference type="PROSITE" id="PS00676">
    <property type="entry name" value="SIGMA54_INTERACT_2"/>
    <property type="match status" value="1"/>
</dbReference>
<evidence type="ECO:0000259" key="10">
    <source>
        <dbReference type="PROSITE" id="PS50112"/>
    </source>
</evidence>
<keyword evidence="8" id="KW-0175">Coiled coil</keyword>
<dbReference type="RefSeq" id="WP_073477657.1">
    <property type="nucleotide sequence ID" value="NZ_FQZU01000026.1"/>
</dbReference>
<dbReference type="STRING" id="1121393.SAMN02745216_03618"/>
<accession>A0A1M6T715</accession>
<dbReference type="InterPro" id="IPR025943">
    <property type="entry name" value="Sigma_54_int_dom_ATP-bd_2"/>
</dbReference>
<dbReference type="CDD" id="cd00009">
    <property type="entry name" value="AAA"/>
    <property type="match status" value="1"/>
</dbReference>
<dbReference type="PROSITE" id="PS00675">
    <property type="entry name" value="SIGMA54_INTERACT_1"/>
    <property type="match status" value="1"/>
</dbReference>
<evidence type="ECO:0000259" key="11">
    <source>
        <dbReference type="PROSITE" id="PS50113"/>
    </source>
</evidence>
<dbReference type="InterPro" id="IPR035965">
    <property type="entry name" value="PAS-like_dom_sf"/>
</dbReference>
<feature type="coiled-coil region" evidence="8">
    <location>
        <begin position="350"/>
        <end position="377"/>
    </location>
</feature>
<dbReference type="SUPFAM" id="SSF55785">
    <property type="entry name" value="PYP-like sensor domain (PAS domain)"/>
    <property type="match status" value="2"/>
</dbReference>
<evidence type="ECO:0000313" key="12">
    <source>
        <dbReference type="EMBL" id="SHK52649.1"/>
    </source>
</evidence>
<dbReference type="OrthoDB" id="9763792at2"/>
<proteinExistence type="predicted"/>
<evidence type="ECO:0000313" key="13">
    <source>
        <dbReference type="Proteomes" id="UP000183994"/>
    </source>
</evidence>
<dbReference type="InterPro" id="IPR003593">
    <property type="entry name" value="AAA+_ATPase"/>
</dbReference>
<evidence type="ECO:0000256" key="3">
    <source>
        <dbReference type="ARBA" id="ARBA00022840"/>
    </source>
</evidence>
<evidence type="ECO:0000256" key="2">
    <source>
        <dbReference type="ARBA" id="ARBA00022797"/>
    </source>
</evidence>
<dbReference type="EMBL" id="FQZU01000026">
    <property type="protein sequence ID" value="SHK52649.1"/>
    <property type="molecule type" value="Genomic_DNA"/>
</dbReference>
<dbReference type="FunFam" id="3.40.50.300:FF:000006">
    <property type="entry name" value="DNA-binding transcriptional regulator NtrC"/>
    <property type="match status" value="1"/>
</dbReference>
<dbReference type="SMART" id="SM00091">
    <property type="entry name" value="PAS"/>
    <property type="match status" value="2"/>
</dbReference>
<dbReference type="CDD" id="cd00130">
    <property type="entry name" value="PAS"/>
    <property type="match status" value="2"/>
</dbReference>
<dbReference type="SUPFAM" id="SSF52540">
    <property type="entry name" value="P-loop containing nucleoside triphosphate hydrolases"/>
    <property type="match status" value="1"/>
</dbReference>
<sequence>MKFSEFVNAYIQIVGAGASIQDCAEILADAPGKNLLVADDPHHIQGILTLREIARALAAQAPPQVPAREFASTDFQRVLPGESLPETAEGSPAYWLVAESGRIIGVVSRARVSEQIHKGSLSVMRRMSIFLDSIYNPVVAIDAEGLVIFCNQSLAKVSGKNVEEILGKPIGDLFEDSQLIRIIRTGKAESTQKVSLGGKVYMTNRTPIFMGGRIVGATAVLQDISELEAISNELEHTRRISLELDAIIESSFDGIYVTDGEGRTLRVNKAYERTTGIRREDVVGRTMAELVERGFFNESVSMRVLENRKGESLVQKVKTGKTVMVTGTPIFDDQGEISLVVTNVRDVTELYNLQNELGRMEVLRTRYENELEQLRESAGAAPSVVIRSKKMKEVHELALRLARVDATVLVQGESGVGKEIFADLIHSNSPRKDKPFVKISCAAIPEQLLESELFGYEAGAFTGAKAKGKAGIFESADGGTIFLDEIGEMPLGLQAKLLRVLQDKKIMRVGANHSIDVDIRILAATNRDLSQMVDKGAFRNDLYFRLNVVPVVIPPLRERKEAIVNFAYHFLEKYNRKYGFAKQIAPDVLDILYDYDWPGNVRELENTVERMVVVTKGDVIEPADLPEKLRIAPKSGLAHALGGGSLKSALEGLEREILQQALETHGSTHKAAKALGINQSTVVRKLQRYGINPKKNNGD</sequence>
<dbReference type="GO" id="GO:0006355">
    <property type="term" value="P:regulation of DNA-templated transcription"/>
    <property type="evidence" value="ECO:0007669"/>
    <property type="project" value="InterPro"/>
</dbReference>
<keyword evidence="13" id="KW-1185">Reference proteome</keyword>
<keyword evidence="3" id="KW-0067">ATP-binding</keyword>
<dbReference type="Pfam" id="PF00989">
    <property type="entry name" value="PAS"/>
    <property type="match status" value="2"/>
</dbReference>
<dbReference type="PROSITE" id="PS00688">
    <property type="entry name" value="SIGMA54_INTERACT_3"/>
    <property type="match status" value="1"/>
</dbReference>
<dbReference type="InterPro" id="IPR030828">
    <property type="entry name" value="HTH_TyrR"/>
</dbReference>
<dbReference type="InterPro" id="IPR013767">
    <property type="entry name" value="PAS_fold"/>
</dbReference>
<dbReference type="InterPro" id="IPR025944">
    <property type="entry name" value="Sigma_54_int_dom_CS"/>
</dbReference>
<dbReference type="InterPro" id="IPR046342">
    <property type="entry name" value="CBS_dom_sf"/>
</dbReference>
<dbReference type="NCBIfam" id="TIGR00229">
    <property type="entry name" value="sensory_box"/>
    <property type="match status" value="1"/>
</dbReference>
<dbReference type="Gene3D" id="3.30.450.20">
    <property type="entry name" value="PAS domain"/>
    <property type="match status" value="2"/>
</dbReference>
<dbReference type="Gene3D" id="3.40.50.300">
    <property type="entry name" value="P-loop containing nucleotide triphosphate hydrolases"/>
    <property type="match status" value="1"/>
</dbReference>
<dbReference type="InterPro" id="IPR000014">
    <property type="entry name" value="PAS"/>
</dbReference>
<evidence type="ECO:0000256" key="5">
    <source>
        <dbReference type="ARBA" id="ARBA00023125"/>
    </source>
</evidence>